<dbReference type="HOGENOM" id="CLU_2063110_0_0_1"/>
<organism evidence="2 3">
    <name type="scientific">Tilletiaria anomala (strain ATCC 24038 / CBS 436.72 / UBC 951)</name>
    <dbReference type="NCBI Taxonomy" id="1037660"/>
    <lineage>
        <taxon>Eukaryota</taxon>
        <taxon>Fungi</taxon>
        <taxon>Dikarya</taxon>
        <taxon>Basidiomycota</taxon>
        <taxon>Ustilaginomycotina</taxon>
        <taxon>Exobasidiomycetes</taxon>
        <taxon>Georgefischeriales</taxon>
        <taxon>Tilletiariaceae</taxon>
        <taxon>Tilletiaria</taxon>
    </lineage>
</organism>
<keyword evidence="3" id="KW-1185">Reference proteome</keyword>
<dbReference type="EMBL" id="JMSN01000072">
    <property type="protein sequence ID" value="KDN42192.1"/>
    <property type="molecule type" value="Genomic_DNA"/>
</dbReference>
<feature type="region of interest" description="Disordered" evidence="1">
    <location>
        <begin position="1"/>
        <end position="50"/>
    </location>
</feature>
<protein>
    <submittedName>
        <fullName evidence="2">Uncharacterized protein</fullName>
    </submittedName>
</protein>
<dbReference type="RefSeq" id="XP_013241973.1">
    <property type="nucleotide sequence ID" value="XM_013386519.1"/>
</dbReference>
<comment type="caution">
    <text evidence="2">The sequence shown here is derived from an EMBL/GenBank/DDBJ whole genome shotgun (WGS) entry which is preliminary data.</text>
</comment>
<accession>A0A066VKC3</accession>
<evidence type="ECO:0000313" key="3">
    <source>
        <dbReference type="Proteomes" id="UP000027361"/>
    </source>
</evidence>
<dbReference type="GeneID" id="25261785"/>
<proteinExistence type="predicted"/>
<gene>
    <name evidence="2" type="ORF">K437DRAFT_166412</name>
</gene>
<feature type="compositionally biased region" description="Basic and acidic residues" evidence="1">
    <location>
        <begin position="1"/>
        <end position="10"/>
    </location>
</feature>
<feature type="compositionally biased region" description="Basic and acidic residues" evidence="1">
    <location>
        <begin position="18"/>
        <end position="38"/>
    </location>
</feature>
<name>A0A066VKC3_TILAU</name>
<reference evidence="2 3" key="1">
    <citation type="submission" date="2014-05" db="EMBL/GenBank/DDBJ databases">
        <title>Draft genome sequence of a rare smut relative, Tilletiaria anomala UBC 951.</title>
        <authorList>
            <consortium name="DOE Joint Genome Institute"/>
            <person name="Toome M."/>
            <person name="Kuo A."/>
            <person name="Henrissat B."/>
            <person name="Lipzen A."/>
            <person name="Tritt A."/>
            <person name="Yoshinaga Y."/>
            <person name="Zane M."/>
            <person name="Barry K."/>
            <person name="Grigoriev I.V."/>
            <person name="Spatafora J.W."/>
            <person name="Aimea M.C."/>
        </authorList>
    </citation>
    <scope>NUCLEOTIDE SEQUENCE [LARGE SCALE GENOMIC DNA]</scope>
    <source>
        <strain evidence="2 3">UBC 951</strain>
    </source>
</reference>
<dbReference type="InParanoid" id="A0A066VKC3"/>
<sequence>MVQGRGRPESPHWGPRHTLKEREDQKRSQIGERRKDESSASSMTGTVRPGLGIVCGGRCLIVAVAVEVPSRVKGGKAARHRCQGHKGHIYVYGDCRASIRSRDSRYFVWSGWLSAFIYE</sequence>
<evidence type="ECO:0000313" key="2">
    <source>
        <dbReference type="EMBL" id="KDN42192.1"/>
    </source>
</evidence>
<dbReference type="Proteomes" id="UP000027361">
    <property type="component" value="Unassembled WGS sequence"/>
</dbReference>
<evidence type="ECO:0000256" key="1">
    <source>
        <dbReference type="SAM" id="MobiDB-lite"/>
    </source>
</evidence>
<dbReference type="AlphaFoldDB" id="A0A066VKC3"/>